<gene>
    <name evidence="3" type="ORF">L195_g011372</name>
</gene>
<keyword evidence="3" id="KW-0418">Kinase</keyword>
<feature type="region of interest" description="Disordered" evidence="1">
    <location>
        <begin position="374"/>
        <end position="398"/>
    </location>
</feature>
<organism evidence="3 4">
    <name type="scientific">Trifolium pratense</name>
    <name type="common">Red clover</name>
    <dbReference type="NCBI Taxonomy" id="57577"/>
    <lineage>
        <taxon>Eukaryota</taxon>
        <taxon>Viridiplantae</taxon>
        <taxon>Streptophyta</taxon>
        <taxon>Embryophyta</taxon>
        <taxon>Tracheophyta</taxon>
        <taxon>Spermatophyta</taxon>
        <taxon>Magnoliopsida</taxon>
        <taxon>eudicotyledons</taxon>
        <taxon>Gunneridae</taxon>
        <taxon>Pentapetalae</taxon>
        <taxon>rosids</taxon>
        <taxon>fabids</taxon>
        <taxon>Fabales</taxon>
        <taxon>Fabaceae</taxon>
        <taxon>Papilionoideae</taxon>
        <taxon>50 kb inversion clade</taxon>
        <taxon>NPAAA clade</taxon>
        <taxon>Hologalegina</taxon>
        <taxon>IRL clade</taxon>
        <taxon>Trifolieae</taxon>
        <taxon>Trifolium</taxon>
    </lineage>
</organism>
<accession>A0A2K3PHC4</accession>
<dbReference type="Proteomes" id="UP000236291">
    <property type="component" value="Unassembled WGS sequence"/>
</dbReference>
<dbReference type="InterPro" id="IPR035979">
    <property type="entry name" value="RBD_domain_sf"/>
</dbReference>
<feature type="region of interest" description="Disordered" evidence="1">
    <location>
        <begin position="100"/>
        <end position="125"/>
    </location>
</feature>
<evidence type="ECO:0000259" key="2">
    <source>
        <dbReference type="PROSITE" id="PS50878"/>
    </source>
</evidence>
<dbReference type="PANTHER" id="PTHR46890">
    <property type="entry name" value="NON-LTR RETROLELEMENT REVERSE TRANSCRIPTASE-LIKE PROTEIN-RELATED"/>
    <property type="match status" value="1"/>
</dbReference>
<dbReference type="CDD" id="cd01650">
    <property type="entry name" value="RT_nLTR_like"/>
    <property type="match status" value="1"/>
</dbReference>
<evidence type="ECO:0000313" key="4">
    <source>
        <dbReference type="Proteomes" id="UP000236291"/>
    </source>
</evidence>
<dbReference type="InterPro" id="IPR052343">
    <property type="entry name" value="Retrotransposon-Effector_Assoc"/>
</dbReference>
<feature type="domain" description="Reverse transcriptase" evidence="2">
    <location>
        <begin position="888"/>
        <end position="1153"/>
    </location>
</feature>
<evidence type="ECO:0000256" key="1">
    <source>
        <dbReference type="SAM" id="MobiDB-lite"/>
    </source>
</evidence>
<reference evidence="3 4" key="2">
    <citation type="journal article" date="2017" name="Front. Plant Sci.">
        <title>Gene Classification and Mining of Molecular Markers Useful in Red Clover (Trifolium pratense) Breeding.</title>
        <authorList>
            <person name="Istvanek J."/>
            <person name="Dluhosova J."/>
            <person name="Dluhos P."/>
            <person name="Patkova L."/>
            <person name="Nedelnik J."/>
            <person name="Repkova J."/>
        </authorList>
    </citation>
    <scope>NUCLEOTIDE SEQUENCE [LARGE SCALE GENOMIC DNA]</scope>
    <source>
        <strain evidence="4">cv. Tatra</strain>
        <tissue evidence="3">Young leaves</tissue>
    </source>
</reference>
<dbReference type="STRING" id="57577.A0A2K3PHC4"/>
<dbReference type="SUPFAM" id="SSF56219">
    <property type="entry name" value="DNase I-like"/>
    <property type="match status" value="1"/>
</dbReference>
<evidence type="ECO:0000313" key="3">
    <source>
        <dbReference type="EMBL" id="PNY14688.1"/>
    </source>
</evidence>
<dbReference type="GO" id="GO:0016301">
    <property type="term" value="F:kinase activity"/>
    <property type="evidence" value="ECO:0007669"/>
    <property type="project" value="UniProtKB-KW"/>
</dbReference>
<feature type="compositionally biased region" description="Basic and acidic residues" evidence="1">
    <location>
        <begin position="378"/>
        <end position="391"/>
    </location>
</feature>
<reference evidence="3 4" key="1">
    <citation type="journal article" date="2014" name="Am. J. Bot.">
        <title>Genome assembly and annotation for red clover (Trifolium pratense; Fabaceae).</title>
        <authorList>
            <person name="Istvanek J."/>
            <person name="Jaros M."/>
            <person name="Krenek A."/>
            <person name="Repkova J."/>
        </authorList>
    </citation>
    <scope>NUCLEOTIDE SEQUENCE [LARGE SCALE GENOMIC DNA]</scope>
    <source>
        <strain evidence="4">cv. Tatra</strain>
        <tissue evidence="3">Young leaves</tissue>
    </source>
</reference>
<name>A0A2K3PHC4_TRIPR</name>
<keyword evidence="3" id="KW-0675">Receptor</keyword>
<dbReference type="PANTHER" id="PTHR46890:SF48">
    <property type="entry name" value="RNA-DIRECTED DNA POLYMERASE"/>
    <property type="match status" value="1"/>
</dbReference>
<dbReference type="AlphaFoldDB" id="A0A2K3PHC4"/>
<dbReference type="Pfam" id="PF00078">
    <property type="entry name" value="RVT_1"/>
    <property type="match status" value="1"/>
</dbReference>
<keyword evidence="3" id="KW-0808">Transferase</keyword>
<dbReference type="InterPro" id="IPR036691">
    <property type="entry name" value="Endo/exonu/phosph_ase_sf"/>
</dbReference>
<dbReference type="SUPFAM" id="SSF54928">
    <property type="entry name" value="RNA-binding domain, RBD"/>
    <property type="match status" value="1"/>
</dbReference>
<dbReference type="CDD" id="cd00590">
    <property type="entry name" value="RRM_SF"/>
    <property type="match status" value="1"/>
</dbReference>
<dbReference type="EMBL" id="ASHM01007061">
    <property type="protein sequence ID" value="PNY14688.1"/>
    <property type="molecule type" value="Genomic_DNA"/>
</dbReference>
<feature type="non-terminal residue" evidence="3">
    <location>
        <position position="1210"/>
    </location>
</feature>
<dbReference type="Gene3D" id="3.60.10.10">
    <property type="entry name" value="Endonuclease/exonuclease/phosphatase"/>
    <property type="match status" value="1"/>
</dbReference>
<dbReference type="InterPro" id="IPR043502">
    <property type="entry name" value="DNA/RNA_pol_sf"/>
</dbReference>
<proteinExistence type="predicted"/>
<dbReference type="GO" id="GO:0003676">
    <property type="term" value="F:nucleic acid binding"/>
    <property type="evidence" value="ECO:0007669"/>
    <property type="project" value="InterPro"/>
</dbReference>
<sequence>MLEDVFVPKKRNKCGQPFGLVKFSNVRDITKLLRALNNVYFGHYCVRARVASFDRNDVTASQRMETERLGLTKGNVKPAMKECFDTDPRTVNLNGNDIRIKSMGPQAKKGVGRDAGPVKGGSGDPGAVRVGDIDVSLGARKEKVTRHNDQVHEGGHIPSISALTKAAIEEKDRQVLMRSYRTEPDNVSRAQNGIVATIINGEAVLVVQSRIMDACFNDVVLIPMGAGKLQAWNANFFKLCVDDCGRFLRLDNCSVDKDRVDFARVLIATPDLEIVNKVETVLVDGTQIEGDPEVRHHIDTMVENFAKGMEEDDEIGCRALLGASPGKRILLFRRENRVAFRFARQLTIVGALPVTESMLGHLRLKIVINVQNPIHQRNGGDHKKSGQEDPKRRKGGGVFRHSLSSLKKVARMPSTDLVEVLKVLKKNERRRRVGEGVTRACGVSQQVPSTVSSSTASATNDLRHWVVMQGVCSLGRVKHKRRRRGRHWEETKLQACDDFTCSSLWGNSPHVFSYRPSVGASGGLLTLWDSSEVEVWTSESYENVLWCHGRFIRYGEEFYLANVYAPCDPGAKQVLWDSLSVKIQALGSSRVCVCGDFNAIRSIDERCSVRDGYRSSDHIPFNRFIDDNTLIDLPLCGRKFTWFKGDGRSMNRLDRFLLSDEWCLTWPNCTQVARMIGLSDHCPLVLAVDEEDWGPRPSRMLKCWKDVPGYNRFVREKWNSFQFDGWANLPSRIESLKDKFAALDEKGGKEVLSNSELAEFHGVSSDIHSLSRLNASICWQQSRSRWLKEGDANTKYFHSVIASRQRGNAISSLYVDNTVVEGVVPIRHAIVSHFASHFKAVNVERPEVKAAVWDYDSYKSPGLDGINFGFIKDFWAEMQGDIMRFISEFQRNGRLTKGLNATFIALIPKVDSPQRSNDFRPISLVGSLYKILAKMLANRLRLVIGSVISASQTAFVKGWQILDDILIANEVVDEARKAKNEVDWGYLDTVMGRMGFSTLWGKWIKECVCTATTSVLVNGSLTDEFPLERGLRQEDSLSPFLFLLAAEGLHVLMEAMVERNLFTGYSVGELAVTQVSHLQFADHTLLMGTKRWANVRAMRTVLVLLESMSGLQVNFHKSMLVGVNIPDSWLGEAASALCCNVGKIPFLYLGLSIGGDPRRLCFWEPVLDRLKHRLSGWRSRFLSFGGRLVLLKSVLTSLSVYALSFFKAPL</sequence>
<protein>
    <submittedName>
        <fullName evidence="3">Cysteine-rich receptor-like protein kinase</fullName>
    </submittedName>
</protein>
<dbReference type="PROSITE" id="PS50878">
    <property type="entry name" value="RT_POL"/>
    <property type="match status" value="1"/>
</dbReference>
<dbReference type="InterPro" id="IPR000477">
    <property type="entry name" value="RT_dom"/>
</dbReference>
<dbReference type="SUPFAM" id="SSF56672">
    <property type="entry name" value="DNA/RNA polymerases"/>
    <property type="match status" value="1"/>
</dbReference>
<comment type="caution">
    <text evidence="3">The sequence shown here is derived from an EMBL/GenBank/DDBJ whole genome shotgun (WGS) entry which is preliminary data.</text>
</comment>